<evidence type="ECO:0000256" key="4">
    <source>
        <dbReference type="ARBA" id="ARBA00022737"/>
    </source>
</evidence>
<keyword evidence="13" id="KW-1185">Reference proteome</keyword>
<dbReference type="STRING" id="318479.A0A0N4UD47"/>
<dbReference type="InterPro" id="IPR000504">
    <property type="entry name" value="RRM_dom"/>
</dbReference>
<gene>
    <name evidence="11" type="ORF">DME_LOCUS9029</name>
</gene>
<dbReference type="Proteomes" id="UP000038040">
    <property type="component" value="Unplaced"/>
</dbReference>
<comment type="subcellular location">
    <subcellularLocation>
        <location evidence="1">Nucleus</location>
    </subcellularLocation>
</comment>
<evidence type="ECO:0000256" key="9">
    <source>
        <dbReference type="SAM" id="MobiDB-lite"/>
    </source>
</evidence>
<keyword evidence="5 8" id="KW-0694">RNA-binding</keyword>
<dbReference type="InterPro" id="IPR050374">
    <property type="entry name" value="RRT5_SRSF_SR"/>
</dbReference>
<dbReference type="CDD" id="cd12338">
    <property type="entry name" value="RRM1_SRSF1_like"/>
    <property type="match status" value="1"/>
</dbReference>
<dbReference type="OrthoDB" id="1099063at2759"/>
<dbReference type="GO" id="GO:0005737">
    <property type="term" value="C:cytoplasm"/>
    <property type="evidence" value="ECO:0007669"/>
    <property type="project" value="TreeGrafter"/>
</dbReference>
<dbReference type="PANTHER" id="PTHR23003:SF62">
    <property type="entry name" value="SERINE_ARGININE (SR)-TYPE SHUTTLING MRNA BINDING PROTEIN NPL3"/>
    <property type="match status" value="1"/>
</dbReference>
<dbReference type="GO" id="GO:0003729">
    <property type="term" value="F:mRNA binding"/>
    <property type="evidence" value="ECO:0007669"/>
    <property type="project" value="TreeGrafter"/>
</dbReference>
<comment type="similarity">
    <text evidence="2">Belongs to the splicing factor SR family.</text>
</comment>
<name>A0A0N4UD47_DRAME</name>
<keyword evidence="4" id="KW-0677">Repeat</keyword>
<dbReference type="InterPro" id="IPR035979">
    <property type="entry name" value="RBD_domain_sf"/>
</dbReference>
<dbReference type="EMBL" id="UYYG01001175">
    <property type="protein sequence ID" value="VDN59056.1"/>
    <property type="molecule type" value="Genomic_DNA"/>
</dbReference>
<evidence type="ECO:0000256" key="8">
    <source>
        <dbReference type="PROSITE-ProRule" id="PRU00176"/>
    </source>
</evidence>
<dbReference type="PANTHER" id="PTHR23003">
    <property type="entry name" value="RNA RECOGNITION MOTIF RRM DOMAIN CONTAINING PROTEIN"/>
    <property type="match status" value="1"/>
</dbReference>
<sequence length="231" mass="26129">MSRECRIYVGNLPSNVRSKDVEELFSKYGKILFVDLKDRRPPYFAFVEFEDPRDAEDAVRGRDGYDYDGYRLRVEFPRGVGPRGPGGRPYDSGRGYGGGNSGYNRGRSGRRTNYRVIITGLPSSGSWQDLKDHMREAGDVCYTDVLRDGTGVVEFARYEDMKYALRKLDDTKFKSHEGETSYIRVREDDGGRGGRGSSRSRSPIARATRGSPQYSPQSRSRSKSKSRSKSL</sequence>
<keyword evidence="3" id="KW-0507">mRNA processing</keyword>
<dbReference type="WBParaSite" id="DME_0000523001-mRNA-1">
    <property type="protein sequence ID" value="DME_0000523001-mRNA-1"/>
    <property type="gene ID" value="DME_0000523001"/>
</dbReference>
<evidence type="ECO:0000256" key="2">
    <source>
        <dbReference type="ARBA" id="ARBA00010269"/>
    </source>
</evidence>
<dbReference type="SUPFAM" id="SSF54928">
    <property type="entry name" value="RNA-binding domain, RBD"/>
    <property type="match status" value="1"/>
</dbReference>
<evidence type="ECO:0000256" key="6">
    <source>
        <dbReference type="ARBA" id="ARBA00023187"/>
    </source>
</evidence>
<dbReference type="FunFam" id="3.30.70.330:FF:000053">
    <property type="entry name" value="Serine/arginine-rich splicing factor 1"/>
    <property type="match status" value="1"/>
</dbReference>
<dbReference type="GO" id="GO:0006397">
    <property type="term" value="P:mRNA processing"/>
    <property type="evidence" value="ECO:0007669"/>
    <property type="project" value="UniProtKB-KW"/>
</dbReference>
<evidence type="ECO:0000313" key="12">
    <source>
        <dbReference type="Proteomes" id="UP000038040"/>
    </source>
</evidence>
<feature type="region of interest" description="Disordered" evidence="9">
    <location>
        <begin position="78"/>
        <end position="108"/>
    </location>
</feature>
<reference evidence="14" key="1">
    <citation type="submission" date="2017-02" db="UniProtKB">
        <authorList>
            <consortium name="WormBaseParasite"/>
        </authorList>
    </citation>
    <scope>IDENTIFICATION</scope>
</reference>
<keyword evidence="7" id="KW-0539">Nucleus</keyword>
<evidence type="ECO:0000313" key="14">
    <source>
        <dbReference type="WBParaSite" id="DME_0000523001-mRNA-1"/>
    </source>
</evidence>
<dbReference type="PROSITE" id="PS50102">
    <property type="entry name" value="RRM"/>
    <property type="match status" value="2"/>
</dbReference>
<organism evidence="12 14">
    <name type="scientific">Dracunculus medinensis</name>
    <name type="common">Guinea worm</name>
    <dbReference type="NCBI Taxonomy" id="318479"/>
    <lineage>
        <taxon>Eukaryota</taxon>
        <taxon>Metazoa</taxon>
        <taxon>Ecdysozoa</taxon>
        <taxon>Nematoda</taxon>
        <taxon>Chromadorea</taxon>
        <taxon>Rhabditida</taxon>
        <taxon>Spirurina</taxon>
        <taxon>Dracunculoidea</taxon>
        <taxon>Dracunculidae</taxon>
        <taxon>Dracunculus</taxon>
    </lineage>
</organism>
<dbReference type="InterPro" id="IPR012677">
    <property type="entry name" value="Nucleotide-bd_a/b_plait_sf"/>
</dbReference>
<dbReference type="Pfam" id="PF00076">
    <property type="entry name" value="RRM_1"/>
    <property type="match status" value="2"/>
</dbReference>
<protein>
    <submittedName>
        <fullName evidence="14">Splicing factor, arginine/serine-rich 1</fullName>
    </submittedName>
</protein>
<evidence type="ECO:0000313" key="13">
    <source>
        <dbReference type="Proteomes" id="UP000274756"/>
    </source>
</evidence>
<evidence type="ECO:0000313" key="11">
    <source>
        <dbReference type="EMBL" id="VDN59056.1"/>
    </source>
</evidence>
<feature type="domain" description="RRM" evidence="10">
    <location>
        <begin position="5"/>
        <end position="79"/>
    </location>
</feature>
<feature type="compositionally biased region" description="Basic and acidic residues" evidence="9">
    <location>
        <begin position="183"/>
        <end position="192"/>
    </location>
</feature>
<evidence type="ECO:0000256" key="7">
    <source>
        <dbReference type="ARBA" id="ARBA00023242"/>
    </source>
</evidence>
<dbReference type="GO" id="GO:0008380">
    <property type="term" value="P:RNA splicing"/>
    <property type="evidence" value="ECO:0007669"/>
    <property type="project" value="UniProtKB-KW"/>
</dbReference>
<accession>A0A0N4UD47</accession>
<dbReference type="Proteomes" id="UP000274756">
    <property type="component" value="Unassembled WGS sequence"/>
</dbReference>
<feature type="domain" description="RRM" evidence="10">
    <location>
        <begin position="114"/>
        <end position="188"/>
    </location>
</feature>
<reference evidence="11 13" key="2">
    <citation type="submission" date="2018-11" db="EMBL/GenBank/DDBJ databases">
        <authorList>
            <consortium name="Pathogen Informatics"/>
        </authorList>
    </citation>
    <scope>NUCLEOTIDE SEQUENCE [LARGE SCALE GENOMIC DNA]</scope>
</reference>
<evidence type="ECO:0000256" key="3">
    <source>
        <dbReference type="ARBA" id="ARBA00022664"/>
    </source>
</evidence>
<evidence type="ECO:0000256" key="1">
    <source>
        <dbReference type="ARBA" id="ARBA00004123"/>
    </source>
</evidence>
<evidence type="ECO:0000259" key="10">
    <source>
        <dbReference type="PROSITE" id="PS50102"/>
    </source>
</evidence>
<keyword evidence="6" id="KW-0508">mRNA splicing</keyword>
<dbReference type="GO" id="GO:0005634">
    <property type="term" value="C:nucleus"/>
    <property type="evidence" value="ECO:0007669"/>
    <property type="project" value="UniProtKB-SubCell"/>
</dbReference>
<proteinExistence type="inferred from homology"/>
<dbReference type="SMART" id="SM00360">
    <property type="entry name" value="RRM"/>
    <property type="match status" value="2"/>
</dbReference>
<dbReference type="AlphaFoldDB" id="A0A0N4UD47"/>
<dbReference type="Gene3D" id="3.30.70.330">
    <property type="match status" value="2"/>
</dbReference>
<evidence type="ECO:0000256" key="5">
    <source>
        <dbReference type="ARBA" id="ARBA00022884"/>
    </source>
</evidence>
<dbReference type="CDD" id="cd12601">
    <property type="entry name" value="RRM2_SRSF1_like"/>
    <property type="match status" value="1"/>
</dbReference>
<feature type="region of interest" description="Disordered" evidence="9">
    <location>
        <begin position="183"/>
        <end position="231"/>
    </location>
</feature>
<feature type="compositionally biased region" description="Basic residues" evidence="9">
    <location>
        <begin position="220"/>
        <end position="231"/>
    </location>
</feature>